<feature type="domain" description="Secretion system C-terminal sorting" evidence="1">
    <location>
        <begin position="656"/>
        <end position="727"/>
    </location>
</feature>
<dbReference type="AlphaFoldDB" id="A0A285ZSA8"/>
<sequence>MRKHLLMSVKTHLKTVLTASFLVVGLLQVNAQTLTYGTLYYGDPVGGSSNASTNAVLNILPNTNGDPASLFVKPIMSPTCMVADGDGNLAIGASAGNRISRINKNATTTTIFLTGIAYYSLAIDKQNEYLYLGGANSIQRVIWSNTGANTSIGYYNNMPAGTTTGSASFGAPSLIRSIPFLTNNDLVFFNNDVTASALPVGNVRGAIFDAAGNLFYADETYDVIRKIFLEKKTVANTAVVNATTLELTDVSNIKVNCLVSGINIPATTYVTAINTATNTVTLSKPVTGGSIDNTASLAFVTKVEHVAGIYNTPSTTPGATITGASVAGTTGLNLNATAYSVGLAFDTDGSLFLVDQAWQRILKIAATAGVVSAASNISEFLAGPINVTTAASSIAFDNVGKLYITRRSLYNVARTTGTPGETETVIGSGSGRLIISSGTAAAGSVTVTNIPAATVTALKVGMTLRSALNFVIGTKVVAKPTATSITISIPAITGAGSIANTIATAEDDFVSGIGALSAGSIDGPTSIVFANNNVYVAESPGNFVRVLTSLTTLPVVISKEFSAKLNGSAVNLSWSTSSEQNNNKFVVKRSTDGLNYKEINTQASKGDSGAAYATVDFNPINGTNYYELSQIDNDGKSKVLGVQVVKVVLKENTFTIYPNPVQQGASFSIKNVAGDTKDVVVKVSDISGKLIHNQTFNRNSSGVYTVQLQAAKGIYIVSINDGNAQKITVK</sequence>
<protein>
    <submittedName>
        <fullName evidence="2">Por secretion system C-terminal sorting domain-containing protein</fullName>
    </submittedName>
</protein>
<keyword evidence="3" id="KW-1185">Reference proteome</keyword>
<dbReference type="OrthoDB" id="2972467at2"/>
<evidence type="ECO:0000313" key="3">
    <source>
        <dbReference type="Proteomes" id="UP000219281"/>
    </source>
</evidence>
<dbReference type="Proteomes" id="UP000219281">
    <property type="component" value="Unassembled WGS sequence"/>
</dbReference>
<evidence type="ECO:0000313" key="2">
    <source>
        <dbReference type="EMBL" id="SOD12540.1"/>
    </source>
</evidence>
<dbReference type="RefSeq" id="WP_097128785.1">
    <property type="nucleotide sequence ID" value="NZ_OCMT01000001.1"/>
</dbReference>
<dbReference type="InterPro" id="IPR011042">
    <property type="entry name" value="6-blade_b-propeller_TolB-like"/>
</dbReference>
<reference evidence="3" key="1">
    <citation type="submission" date="2017-09" db="EMBL/GenBank/DDBJ databases">
        <authorList>
            <person name="Varghese N."/>
            <person name="Submissions S."/>
        </authorList>
    </citation>
    <scope>NUCLEOTIDE SEQUENCE [LARGE SCALE GENOMIC DNA]</scope>
    <source>
        <strain evidence="3">CGMCC 1.12803</strain>
    </source>
</reference>
<dbReference type="NCBIfam" id="TIGR04183">
    <property type="entry name" value="Por_Secre_tail"/>
    <property type="match status" value="1"/>
</dbReference>
<organism evidence="2 3">
    <name type="scientific">Pedobacter xixiisoli</name>
    <dbReference type="NCBI Taxonomy" id="1476464"/>
    <lineage>
        <taxon>Bacteria</taxon>
        <taxon>Pseudomonadati</taxon>
        <taxon>Bacteroidota</taxon>
        <taxon>Sphingobacteriia</taxon>
        <taxon>Sphingobacteriales</taxon>
        <taxon>Sphingobacteriaceae</taxon>
        <taxon>Pedobacter</taxon>
    </lineage>
</organism>
<dbReference type="SUPFAM" id="SSF101898">
    <property type="entry name" value="NHL repeat"/>
    <property type="match status" value="1"/>
</dbReference>
<gene>
    <name evidence="2" type="ORF">SAMN06297358_0721</name>
</gene>
<dbReference type="Pfam" id="PF18962">
    <property type="entry name" value="Por_Secre_tail"/>
    <property type="match status" value="1"/>
</dbReference>
<proteinExistence type="predicted"/>
<evidence type="ECO:0000259" key="1">
    <source>
        <dbReference type="Pfam" id="PF18962"/>
    </source>
</evidence>
<dbReference type="InterPro" id="IPR026444">
    <property type="entry name" value="Secre_tail"/>
</dbReference>
<dbReference type="Gene3D" id="2.120.10.30">
    <property type="entry name" value="TolB, C-terminal domain"/>
    <property type="match status" value="2"/>
</dbReference>
<accession>A0A285ZSA8</accession>
<dbReference type="EMBL" id="OCMT01000001">
    <property type="protein sequence ID" value="SOD12540.1"/>
    <property type="molecule type" value="Genomic_DNA"/>
</dbReference>
<name>A0A285ZSA8_9SPHI</name>